<dbReference type="GeneID" id="15013616"/>
<evidence type="ECO:0000256" key="1">
    <source>
        <dbReference type="SAM" id="MobiDB-lite"/>
    </source>
</evidence>
<dbReference type="EMBL" id="HQ316583">
    <property type="protein sequence ID" value="AGG54255.1"/>
    <property type="molecule type" value="Genomic_DNA"/>
</dbReference>
<reference evidence="2 3" key="1">
    <citation type="submission" date="2010-03" db="EMBL/GenBank/DDBJ databases">
        <title>The Genome Sequence of Cyanophage S-SSM4.</title>
        <authorList>
            <consortium name="The Broad Institute Genome Sequencing Platform"/>
            <person name="Henn M.R."/>
            <person name="Sullivan M.S."/>
            <person name="Osburne M.S."/>
            <person name="Levin J."/>
            <person name="Malboeuf C."/>
            <person name="Casali M."/>
            <person name="Russ C."/>
            <person name="Lennon N."/>
            <person name="Erlich R."/>
            <person name="Young S.K."/>
            <person name="Koehrsen M."/>
            <person name="Yandava C."/>
            <person name="Zeng Q."/>
            <person name="Alvarado L."/>
            <person name="Anderson S."/>
            <person name="Berlin A."/>
            <person name="Borenstein D."/>
            <person name="Chen Z."/>
            <person name="Engels R."/>
            <person name="Freedman E."/>
            <person name="Gellesch M."/>
            <person name="Goldberg J."/>
            <person name="Green L."/>
            <person name="Griggs A."/>
            <person name="Gujja S."/>
            <person name="Heiman D."/>
            <person name="Hepburn T."/>
            <person name="Howarth C."/>
            <person name="Jen D."/>
            <person name="Larson L."/>
            <person name="Lewis B."/>
            <person name="Mehta T."/>
            <person name="Park D."/>
            <person name="Pearson M."/>
            <person name="Roberts A."/>
            <person name="Ryan E."/>
            <person name="Saif S."/>
            <person name="Shea T."/>
            <person name="Shenoy N."/>
            <person name="Sisk P."/>
            <person name="Stolte C."/>
            <person name="Sykes S."/>
            <person name="Walk T."/>
            <person name="White J."/>
            <person name="Yu Q."/>
            <person name="Coleman M.L."/>
            <person name="Huang K.H."/>
            <person name="Weigele P.R."/>
            <person name="DeFrancesco A.S."/>
            <person name="Kern S.E."/>
            <person name="Thompson L.R."/>
            <person name="Fu R."/>
            <person name="Hombeck B."/>
            <person name="Chisholm S.W."/>
            <person name="Haas B."/>
            <person name="Nusbaum C."/>
            <person name="Galagan J."/>
            <person name="Birren B."/>
        </authorList>
    </citation>
    <scope>NUCLEOTIDE SEQUENCE [LARGE SCALE GENOMIC DNA]</scope>
    <source>
        <strain evidence="2 3">S-SSM4</strain>
    </source>
</reference>
<sequence>MTYSPYGQFGPVCDPAPTTAVIVGPPGSINNPSGAQLDQVGIPPATINEGVTPGVYSPLRPIDPTYFGPICDPLFDPNDRVRGDAASREEERDEQPFNGPLIPFPDPGDNFIYPVPVLDDIICDYDYETQTYTNCRHTYKYWQGGEVTLGDPNCVGDDCYKYVDRLAQKYERKFIPEPYQGPEFNEFYCLGYWPDENFDNNVAELTENIVSVIAGIGTNESGERLTNSHTLYKSYYAGGIPNNSWNSWTKENAVSPSPYIAGTATYNWSMNVYVTATGTFTVQYAVDDSATMTFDGAEGQNIQVFTSGGNFKTGPDTATITFTTAGWKRFQFTLDNVPSSTSWKNNPAGLAVVISGIGFNLVNYAQNNGNGPLYGKDAYAETVWQQRKSSEMPLEVAHRTLFAGDRQTREPLNALDGPLYKTFKLENNSIEVVIGSRQDGGGDTTANQLDLADSKMWIQSINFIDKPVGWQGFKSYILELPTGLTAEGNASDSQLLAAGFGAWIQPLLDSGKLVFDDLPSAQRGGYNPATYGTIMLNIFGTNSTTNAQKYVVANKTAPETFAVDHPAWSTWANQYMVWVNDKECVLPDEQQEVVYNINFPVSGHYIFEVASDNITTIEIDGDMILDSNNAIRTFTDFANAPTIFQHPVTSGTRRMVVRCTNVDNGFNDWQRNPGGWGIRISSTGQQPPVAAGGSAEASFDSNGNIVVTGSGSCDITAELDWDDNPSTYGMALGTLQYGSKSWTQSGRKGKQTRTLTVTAPTTVNVTITNGTGYGGFVLNNSQELCFRDLDGNDCNAKFKITQVASQVQTTGGIPDLFQIYNKDDEYQSVSIGEFVENEDGNAFGFTSDGQLIGPTDYTMQGGNGTGLILNITIQAVQDGSDYDSRLRINSVTSYGTGYEAGDLLTIPGIPYNPAPIKLFSATETIDNSAGEIFNTRQGIGTYLYKEGTQVTANDPIPGVNAIVFTTATLEVAHRPTGYASSGCSSYTDATSTQGIQYVKIPDNNGCTIKHLGGNQASSGCGSFRIRVIVDGVDIINEYRSNWSTKDSSLDASIDPNSNVTVIVSEGNQANSNDDTSTKFEIISKTSEQRVQLITCRFEPRT</sequence>
<proteinExistence type="predicted"/>
<dbReference type="KEGG" id="vg:15013616"/>
<gene>
    <name evidence="2" type="ORF">CYXG_00191</name>
</gene>
<accession>M1T2G4</accession>
<name>M1T2G4_9CAUD</name>
<dbReference type="OrthoDB" id="5610at10239"/>
<keyword evidence="3" id="KW-1185">Reference proteome</keyword>
<dbReference type="Proteomes" id="UP000203282">
    <property type="component" value="Segment"/>
</dbReference>
<dbReference type="RefSeq" id="YP_007677380.1">
    <property type="nucleotide sequence ID" value="NC_020875.1"/>
</dbReference>
<evidence type="ECO:0000313" key="2">
    <source>
        <dbReference type="EMBL" id="AGG54255.1"/>
    </source>
</evidence>
<evidence type="ECO:0008006" key="4">
    <source>
        <dbReference type="Google" id="ProtNLM"/>
    </source>
</evidence>
<evidence type="ECO:0000313" key="3">
    <source>
        <dbReference type="Proteomes" id="UP000203282"/>
    </source>
</evidence>
<organism evidence="2 3">
    <name type="scientific">Synechococcus phage S-SSM4</name>
    <dbReference type="NCBI Taxonomy" id="536466"/>
    <lineage>
        <taxon>Viruses</taxon>
        <taxon>Duplodnaviria</taxon>
        <taxon>Heunggongvirae</taxon>
        <taxon>Uroviricota</taxon>
        <taxon>Caudoviricetes</taxon>
        <taxon>Pantevenvirales</taxon>
        <taxon>Kyanoviridae</taxon>
        <taxon>Greenvirus</taxon>
        <taxon>Greenvirus ssm4</taxon>
    </lineage>
</organism>
<feature type="region of interest" description="Disordered" evidence="1">
    <location>
        <begin position="78"/>
        <end position="101"/>
    </location>
</feature>
<protein>
    <recommendedName>
        <fullName evidence="4">PA14 domain-containing protein</fullName>
    </recommendedName>
</protein>
<feature type="compositionally biased region" description="Basic and acidic residues" evidence="1">
    <location>
        <begin position="78"/>
        <end position="90"/>
    </location>
</feature>